<evidence type="ECO:0000313" key="4">
    <source>
        <dbReference type="EMBL" id="QDT93367.1"/>
    </source>
</evidence>
<dbReference type="SMART" id="SM00564">
    <property type="entry name" value="PQQ"/>
    <property type="match status" value="4"/>
</dbReference>
<dbReference type="Pfam" id="PF13360">
    <property type="entry name" value="PQQ_2"/>
    <property type="match status" value="1"/>
</dbReference>
<keyword evidence="2" id="KW-0732">Signal</keyword>
<dbReference type="PANTHER" id="PTHR34512">
    <property type="entry name" value="CELL SURFACE PROTEIN"/>
    <property type="match status" value="1"/>
</dbReference>
<dbReference type="RefSeq" id="WP_145231345.1">
    <property type="nucleotide sequence ID" value="NZ_CP036343.1"/>
</dbReference>
<evidence type="ECO:0000256" key="2">
    <source>
        <dbReference type="SAM" id="SignalP"/>
    </source>
</evidence>
<dbReference type="PANTHER" id="PTHR34512:SF30">
    <property type="entry name" value="OUTER MEMBRANE PROTEIN ASSEMBLY FACTOR BAMB"/>
    <property type="match status" value="1"/>
</dbReference>
<dbReference type="Gene3D" id="2.130.10.10">
    <property type="entry name" value="YVTN repeat-like/Quinoprotein amine dehydrogenase"/>
    <property type="match status" value="2"/>
</dbReference>
<dbReference type="InterPro" id="IPR011047">
    <property type="entry name" value="Quinoprotein_ADH-like_sf"/>
</dbReference>
<dbReference type="EMBL" id="CP036343">
    <property type="protein sequence ID" value="QDT93367.1"/>
    <property type="molecule type" value="Genomic_DNA"/>
</dbReference>
<feature type="domain" description="Pyrrolo-quinoline quinone repeat" evidence="3">
    <location>
        <begin position="96"/>
        <end position="343"/>
    </location>
</feature>
<reference evidence="4 5" key="1">
    <citation type="submission" date="2019-02" db="EMBL/GenBank/DDBJ databases">
        <title>Deep-cultivation of Planctomycetes and their phenomic and genomic characterization uncovers novel biology.</title>
        <authorList>
            <person name="Wiegand S."/>
            <person name="Jogler M."/>
            <person name="Boedeker C."/>
            <person name="Pinto D."/>
            <person name="Vollmers J."/>
            <person name="Rivas-Marin E."/>
            <person name="Kohn T."/>
            <person name="Peeters S.H."/>
            <person name="Heuer A."/>
            <person name="Rast P."/>
            <person name="Oberbeckmann S."/>
            <person name="Bunk B."/>
            <person name="Jeske O."/>
            <person name="Meyerdierks A."/>
            <person name="Storesund J.E."/>
            <person name="Kallscheuer N."/>
            <person name="Luecker S."/>
            <person name="Lage O.M."/>
            <person name="Pohl T."/>
            <person name="Merkel B.J."/>
            <person name="Hornburger P."/>
            <person name="Mueller R.-W."/>
            <person name="Bruemmer F."/>
            <person name="Labrenz M."/>
            <person name="Spormann A.M."/>
            <person name="Op den Camp H."/>
            <person name="Overmann J."/>
            <person name="Amann R."/>
            <person name="Jetten M.S.M."/>
            <person name="Mascher T."/>
            <person name="Medema M.H."/>
            <person name="Devos D.P."/>
            <person name="Kaster A.-K."/>
            <person name="Ovreas L."/>
            <person name="Rohde M."/>
            <person name="Galperin M.Y."/>
            <person name="Jogler C."/>
        </authorList>
    </citation>
    <scope>NUCLEOTIDE SEQUENCE [LARGE SCALE GENOMIC DNA]</scope>
    <source>
        <strain evidence="4 5">Pan161</strain>
    </source>
</reference>
<gene>
    <name evidence="4" type="ORF">Pan161_50460</name>
</gene>
<evidence type="ECO:0000256" key="1">
    <source>
        <dbReference type="SAM" id="MobiDB-lite"/>
    </source>
</evidence>
<protein>
    <submittedName>
        <fullName evidence="4">Outer membrane biogenesis protein BamB</fullName>
    </submittedName>
</protein>
<dbReference type="InterPro" id="IPR015943">
    <property type="entry name" value="WD40/YVTN_repeat-like_dom_sf"/>
</dbReference>
<sequence precursor="true">MQPKIAVFALLMLISSSVQADWMRFRGPNGSGVSDEKQATPDKWSPQQNLKWKVALPGHGSSSPIIVGDKVFVTCWSGYGMTRNDPGNQKDLRRHLVCLDRKSGKILWDKTVKPVLPEDVYTGMFAEHGYASHTPTSDGKHVYAYFGKSGAVAYDLDGNKLWQTIVGDELDSRRWGSSSSPILYKDLLIVTATAESEALVGLDKKTGKEVWRQESTGFNATWGTPVLVKGSDDETDLVLGVPYEIWGMNPENGKLRWYCEAMDTDTYCSSVIAENGVIYGIEGRGGGSIAVKAGGKGDITKTNILWTGRDANRIETPVMYQGRIYFFSRGIVNCIDAKTGERIFRGRLDSGDSVATDDREEEAGGNRSGRRSGRGGGGGFRGSDYSSPVIADGKIYFTSRSGETYVIKASDQLEQISVNRLTNDNEDFSASPAISDGDLFIRSDKHLYCVGK</sequence>
<feature type="signal peptide" evidence="2">
    <location>
        <begin position="1"/>
        <end position="20"/>
    </location>
</feature>
<dbReference type="Proteomes" id="UP000316855">
    <property type="component" value="Chromosome"/>
</dbReference>
<keyword evidence="5" id="KW-1185">Reference proteome</keyword>
<accession>A0A517VK64</accession>
<dbReference type="KEGG" id="gax:Pan161_50460"/>
<feature type="chain" id="PRO_5022057487" evidence="2">
    <location>
        <begin position="21"/>
        <end position="452"/>
    </location>
</feature>
<name>A0A517VK64_9PLAN</name>
<dbReference type="InterPro" id="IPR002372">
    <property type="entry name" value="PQQ_rpt_dom"/>
</dbReference>
<dbReference type="AlphaFoldDB" id="A0A517VK64"/>
<dbReference type="SUPFAM" id="SSF50998">
    <property type="entry name" value="Quinoprotein alcohol dehydrogenase-like"/>
    <property type="match status" value="1"/>
</dbReference>
<evidence type="ECO:0000313" key="5">
    <source>
        <dbReference type="Proteomes" id="UP000316855"/>
    </source>
</evidence>
<dbReference type="InterPro" id="IPR018391">
    <property type="entry name" value="PQQ_b-propeller_rpt"/>
</dbReference>
<dbReference type="OrthoDB" id="244732at2"/>
<evidence type="ECO:0000259" key="3">
    <source>
        <dbReference type="Pfam" id="PF13360"/>
    </source>
</evidence>
<feature type="region of interest" description="Disordered" evidence="1">
    <location>
        <begin position="349"/>
        <end position="385"/>
    </location>
</feature>
<organism evidence="4 5">
    <name type="scientific">Gimesia algae</name>
    <dbReference type="NCBI Taxonomy" id="2527971"/>
    <lineage>
        <taxon>Bacteria</taxon>
        <taxon>Pseudomonadati</taxon>
        <taxon>Planctomycetota</taxon>
        <taxon>Planctomycetia</taxon>
        <taxon>Planctomycetales</taxon>
        <taxon>Planctomycetaceae</taxon>
        <taxon>Gimesia</taxon>
    </lineage>
</organism>
<proteinExistence type="predicted"/>